<name>A0A8S9NKE8_BRACR</name>
<dbReference type="AlphaFoldDB" id="A0A8S9NKE8"/>
<comment type="similarity">
    <text evidence="1 5">Belongs to the TCP-1 chaperonin family.</text>
</comment>
<evidence type="ECO:0000313" key="7">
    <source>
        <dbReference type="Proteomes" id="UP000712600"/>
    </source>
</evidence>
<dbReference type="Gene3D" id="3.50.7.10">
    <property type="entry name" value="GroEL"/>
    <property type="match status" value="1"/>
</dbReference>
<dbReference type="Gene3D" id="1.10.560.10">
    <property type="entry name" value="GroEL-like equatorial domain"/>
    <property type="match status" value="1"/>
</dbReference>
<evidence type="ECO:0000256" key="1">
    <source>
        <dbReference type="ARBA" id="ARBA00008020"/>
    </source>
</evidence>
<organism evidence="6 7">
    <name type="scientific">Brassica cretica</name>
    <name type="common">Mustard</name>
    <dbReference type="NCBI Taxonomy" id="69181"/>
    <lineage>
        <taxon>Eukaryota</taxon>
        <taxon>Viridiplantae</taxon>
        <taxon>Streptophyta</taxon>
        <taxon>Embryophyta</taxon>
        <taxon>Tracheophyta</taxon>
        <taxon>Spermatophyta</taxon>
        <taxon>Magnoliopsida</taxon>
        <taxon>eudicotyledons</taxon>
        <taxon>Gunneridae</taxon>
        <taxon>Pentapetalae</taxon>
        <taxon>rosids</taxon>
        <taxon>malvids</taxon>
        <taxon>Brassicales</taxon>
        <taxon>Brassicaceae</taxon>
        <taxon>Brassiceae</taxon>
        <taxon>Brassica</taxon>
    </lineage>
</organism>
<keyword evidence="3 5" id="KW-0067">ATP-binding</keyword>
<keyword evidence="2 5" id="KW-0547">Nucleotide-binding</keyword>
<dbReference type="EMBL" id="QGKX02001521">
    <property type="protein sequence ID" value="KAF3505618.1"/>
    <property type="molecule type" value="Genomic_DNA"/>
</dbReference>
<evidence type="ECO:0000313" key="6">
    <source>
        <dbReference type="EMBL" id="KAF3505618.1"/>
    </source>
</evidence>
<dbReference type="InterPro" id="IPR027413">
    <property type="entry name" value="GROEL-like_equatorial_sf"/>
</dbReference>
<dbReference type="GO" id="GO:0005524">
    <property type="term" value="F:ATP binding"/>
    <property type="evidence" value="ECO:0007669"/>
    <property type="project" value="UniProtKB-KW"/>
</dbReference>
<dbReference type="PRINTS" id="PR00304">
    <property type="entry name" value="TCOMPLEXTCP1"/>
</dbReference>
<proteinExistence type="inferred from homology"/>
<gene>
    <name evidence="6" type="ORF">F2Q69_00003874</name>
</gene>
<dbReference type="Pfam" id="PF00118">
    <property type="entry name" value="Cpn60_TCP1"/>
    <property type="match status" value="2"/>
</dbReference>
<dbReference type="PANTHER" id="PTHR11353">
    <property type="entry name" value="CHAPERONIN"/>
    <property type="match status" value="1"/>
</dbReference>
<evidence type="ECO:0000256" key="2">
    <source>
        <dbReference type="ARBA" id="ARBA00022741"/>
    </source>
</evidence>
<dbReference type="InterPro" id="IPR017998">
    <property type="entry name" value="Chaperone_TCP-1"/>
</dbReference>
<dbReference type="InterPro" id="IPR002423">
    <property type="entry name" value="Cpn60/GroEL/TCP-1"/>
</dbReference>
<comment type="caution">
    <text evidence="6">The sequence shown here is derived from an EMBL/GenBank/DDBJ whole genome shotgun (WGS) entry which is preliminary data.</text>
</comment>
<evidence type="ECO:0000256" key="3">
    <source>
        <dbReference type="ARBA" id="ARBA00022840"/>
    </source>
</evidence>
<dbReference type="GO" id="GO:0140662">
    <property type="term" value="F:ATP-dependent protein folding chaperone"/>
    <property type="evidence" value="ECO:0007669"/>
    <property type="project" value="InterPro"/>
</dbReference>
<dbReference type="InterPro" id="IPR027409">
    <property type="entry name" value="GroEL-like_apical_dom_sf"/>
</dbReference>
<dbReference type="Proteomes" id="UP000712600">
    <property type="component" value="Unassembled WGS sequence"/>
</dbReference>
<protein>
    <recommendedName>
        <fullName evidence="8">T-complex protein 1 subunit alpha</fullName>
    </recommendedName>
</protein>
<sequence>MTKERIEKLLKAGANVILTTKGIDDMALKYFVEAGAIAVRRVRKDDMRHVAKATGATLVLPQLMLILILKVLETSYKNRNVSLILRGANDYMLDEMERALHDSLCIVKRTLESNAVVAGGGAVESALSVYLEHLATTLGSREQLAIAEFAEALLVIPKVLAVNAAKDATELVAKLRAYHHTAQTKADKKHYSSMGLDLVNGIVRNNLEAGVIEPAMSKVKIIQFATEAAITILRIDDMIKLVKEDGQGDE</sequence>
<reference evidence="6" key="1">
    <citation type="submission" date="2019-12" db="EMBL/GenBank/DDBJ databases">
        <title>Genome sequencing and annotation of Brassica cretica.</title>
        <authorList>
            <person name="Studholme D.J."/>
            <person name="Sarris P."/>
        </authorList>
    </citation>
    <scope>NUCLEOTIDE SEQUENCE</scope>
    <source>
        <strain evidence="6">PFS-109/04</strain>
        <tissue evidence="6">Leaf</tissue>
    </source>
</reference>
<evidence type="ECO:0000256" key="4">
    <source>
        <dbReference type="ARBA" id="ARBA00023186"/>
    </source>
</evidence>
<dbReference type="InterPro" id="IPR027410">
    <property type="entry name" value="TCP-1-like_intermed_sf"/>
</dbReference>
<dbReference type="SUPFAM" id="SSF52029">
    <property type="entry name" value="GroEL apical domain-like"/>
    <property type="match status" value="1"/>
</dbReference>
<evidence type="ECO:0000256" key="5">
    <source>
        <dbReference type="RuleBase" id="RU004187"/>
    </source>
</evidence>
<evidence type="ECO:0008006" key="8">
    <source>
        <dbReference type="Google" id="ProtNLM"/>
    </source>
</evidence>
<dbReference type="Gene3D" id="3.30.260.10">
    <property type="entry name" value="TCP-1-like chaperonin intermediate domain"/>
    <property type="match status" value="1"/>
</dbReference>
<accession>A0A8S9NKE8</accession>
<keyword evidence="4 5" id="KW-0143">Chaperone</keyword>
<dbReference type="SUPFAM" id="SSF48592">
    <property type="entry name" value="GroEL equatorial domain-like"/>
    <property type="match status" value="1"/>
</dbReference>